<dbReference type="SUPFAM" id="SSF53822">
    <property type="entry name" value="Periplasmic binding protein-like I"/>
    <property type="match status" value="1"/>
</dbReference>
<dbReference type="SMART" id="SM00354">
    <property type="entry name" value="HTH_LACI"/>
    <property type="match status" value="1"/>
</dbReference>
<dbReference type="PROSITE" id="PS50932">
    <property type="entry name" value="HTH_LACI_2"/>
    <property type="match status" value="1"/>
</dbReference>
<dbReference type="PANTHER" id="PTHR30146:SF24">
    <property type="entry name" value="XYLOSE OPERON REGULATORY PROTEIN"/>
    <property type="match status" value="1"/>
</dbReference>
<evidence type="ECO:0000256" key="2">
    <source>
        <dbReference type="ARBA" id="ARBA00023125"/>
    </source>
</evidence>
<keyword evidence="7" id="KW-1185">Reference proteome</keyword>
<feature type="region of interest" description="Disordered" evidence="4">
    <location>
        <begin position="334"/>
        <end position="358"/>
    </location>
</feature>
<dbReference type="InterPro" id="IPR028082">
    <property type="entry name" value="Peripla_BP_I"/>
</dbReference>
<dbReference type="InterPro" id="IPR000843">
    <property type="entry name" value="HTH_LacI"/>
</dbReference>
<evidence type="ECO:0000313" key="6">
    <source>
        <dbReference type="EMBL" id="UYG17877.1"/>
    </source>
</evidence>
<sequence length="358" mass="37039">MTTLADVAKAAGVSTMTVSNVLAGRSSKVSATTAARVLEAVAATGYVPSGAARSLSGRRSRIVALVINGHGEVMTSTHDARYVGELALALQNRGYFSMLVTATDLGETVASLKSWNVDGAILINTMAMEIDELREAHDVPMLFSDNYSEDPTILTVRADDAAGGRLAAEHLLERGHREATFIGPVHYSVSVDDERWRGFRGPFERAGLRAPDAIQVATTNVVSGIALAEQLVREDRVPAAALCSADDLAAGFLIGLTRAGIRVPEDVSLIGYDGFDISRVTAPGLTTIAQDIGAKAARSVDSLLAAITGAAEPDRAAPLSVSLVERESVRRVGPALAVPGSGGAPSGTADDGPGPAVA</sequence>
<organism evidence="6 7">
    <name type="scientific">Brachybacterium huguangmaarense</name>
    <dbReference type="NCBI Taxonomy" id="1652028"/>
    <lineage>
        <taxon>Bacteria</taxon>
        <taxon>Bacillati</taxon>
        <taxon>Actinomycetota</taxon>
        <taxon>Actinomycetes</taxon>
        <taxon>Micrococcales</taxon>
        <taxon>Dermabacteraceae</taxon>
        <taxon>Brachybacterium</taxon>
    </lineage>
</organism>
<dbReference type="EMBL" id="CP107020">
    <property type="protein sequence ID" value="UYG17877.1"/>
    <property type="molecule type" value="Genomic_DNA"/>
</dbReference>
<dbReference type="RefSeq" id="WP_263595084.1">
    <property type="nucleotide sequence ID" value="NZ_CP107020.1"/>
</dbReference>
<proteinExistence type="predicted"/>
<evidence type="ECO:0000313" key="7">
    <source>
        <dbReference type="Proteomes" id="UP001164305"/>
    </source>
</evidence>
<name>A0ABY6G444_9MICO</name>
<dbReference type="CDD" id="cd06267">
    <property type="entry name" value="PBP1_LacI_sugar_binding-like"/>
    <property type="match status" value="1"/>
</dbReference>
<keyword evidence="3" id="KW-0804">Transcription</keyword>
<dbReference type="CDD" id="cd01392">
    <property type="entry name" value="HTH_LacI"/>
    <property type="match status" value="1"/>
</dbReference>
<evidence type="ECO:0000259" key="5">
    <source>
        <dbReference type="PROSITE" id="PS50932"/>
    </source>
</evidence>
<dbReference type="Pfam" id="PF00356">
    <property type="entry name" value="LacI"/>
    <property type="match status" value="1"/>
</dbReference>
<dbReference type="Gene3D" id="3.40.50.2300">
    <property type="match status" value="2"/>
</dbReference>
<feature type="domain" description="HTH lacI-type" evidence="5">
    <location>
        <begin position="2"/>
        <end position="57"/>
    </location>
</feature>
<evidence type="ECO:0000256" key="3">
    <source>
        <dbReference type="ARBA" id="ARBA00023163"/>
    </source>
</evidence>
<dbReference type="PROSITE" id="PS00356">
    <property type="entry name" value="HTH_LACI_1"/>
    <property type="match status" value="1"/>
</dbReference>
<accession>A0ABY6G444</accession>
<dbReference type="PANTHER" id="PTHR30146">
    <property type="entry name" value="LACI-RELATED TRANSCRIPTIONAL REPRESSOR"/>
    <property type="match status" value="1"/>
</dbReference>
<gene>
    <name evidence="6" type="ORF">BRM3_05495</name>
</gene>
<dbReference type="Proteomes" id="UP001164305">
    <property type="component" value="Chromosome"/>
</dbReference>
<evidence type="ECO:0000256" key="1">
    <source>
        <dbReference type="ARBA" id="ARBA00023015"/>
    </source>
</evidence>
<keyword evidence="1" id="KW-0805">Transcription regulation</keyword>
<dbReference type="Gene3D" id="1.10.260.40">
    <property type="entry name" value="lambda repressor-like DNA-binding domains"/>
    <property type="match status" value="1"/>
</dbReference>
<reference evidence="6" key="1">
    <citation type="submission" date="2022-10" db="EMBL/GenBank/DDBJ databases">
        <title>Whole-Genome Sequencing of Brachybacterium huguangmaarense BRM-3, Isolated from Betula schmidtii.</title>
        <authorList>
            <person name="Haam D."/>
        </authorList>
    </citation>
    <scope>NUCLEOTIDE SEQUENCE</scope>
    <source>
        <strain evidence="6">BRM-3</strain>
    </source>
</reference>
<protein>
    <submittedName>
        <fullName evidence="6">LacI family transcriptional regulator</fullName>
    </submittedName>
</protein>
<dbReference type="InterPro" id="IPR010982">
    <property type="entry name" value="Lambda_DNA-bd_dom_sf"/>
</dbReference>
<dbReference type="SUPFAM" id="SSF47413">
    <property type="entry name" value="lambda repressor-like DNA-binding domains"/>
    <property type="match status" value="1"/>
</dbReference>
<evidence type="ECO:0000256" key="4">
    <source>
        <dbReference type="SAM" id="MobiDB-lite"/>
    </source>
</evidence>
<dbReference type="InterPro" id="IPR046335">
    <property type="entry name" value="LacI/GalR-like_sensor"/>
</dbReference>
<dbReference type="Pfam" id="PF13377">
    <property type="entry name" value="Peripla_BP_3"/>
    <property type="match status" value="1"/>
</dbReference>
<keyword evidence="2" id="KW-0238">DNA-binding</keyword>